<reference evidence="1" key="2">
    <citation type="journal article" date="2015" name="Fish Shellfish Immunol.">
        <title>Early steps in the European eel (Anguilla anguilla)-Vibrio vulnificus interaction in the gills: Role of the RtxA13 toxin.</title>
        <authorList>
            <person name="Callol A."/>
            <person name="Pajuelo D."/>
            <person name="Ebbesson L."/>
            <person name="Teles M."/>
            <person name="MacKenzie S."/>
            <person name="Amaro C."/>
        </authorList>
    </citation>
    <scope>NUCLEOTIDE SEQUENCE</scope>
</reference>
<reference evidence="1" key="1">
    <citation type="submission" date="2014-11" db="EMBL/GenBank/DDBJ databases">
        <authorList>
            <person name="Amaro Gonzalez C."/>
        </authorList>
    </citation>
    <scope>NUCLEOTIDE SEQUENCE</scope>
</reference>
<accession>A0A0E9VR28</accession>
<proteinExistence type="predicted"/>
<protein>
    <submittedName>
        <fullName evidence="1">Uncharacterized protein</fullName>
    </submittedName>
</protein>
<organism evidence="1">
    <name type="scientific">Anguilla anguilla</name>
    <name type="common">European freshwater eel</name>
    <name type="synonym">Muraena anguilla</name>
    <dbReference type="NCBI Taxonomy" id="7936"/>
    <lineage>
        <taxon>Eukaryota</taxon>
        <taxon>Metazoa</taxon>
        <taxon>Chordata</taxon>
        <taxon>Craniata</taxon>
        <taxon>Vertebrata</taxon>
        <taxon>Euteleostomi</taxon>
        <taxon>Actinopterygii</taxon>
        <taxon>Neopterygii</taxon>
        <taxon>Teleostei</taxon>
        <taxon>Anguilliformes</taxon>
        <taxon>Anguillidae</taxon>
        <taxon>Anguilla</taxon>
    </lineage>
</organism>
<sequence>MSNSTPWINEVNTRSTTSVLPETGQRNSVDLLAIDLRSSVVFNK</sequence>
<name>A0A0E9VR28_ANGAN</name>
<evidence type="ECO:0000313" key="1">
    <source>
        <dbReference type="EMBL" id="JAH80589.1"/>
    </source>
</evidence>
<dbReference type="EMBL" id="GBXM01027988">
    <property type="protein sequence ID" value="JAH80589.1"/>
    <property type="molecule type" value="Transcribed_RNA"/>
</dbReference>
<dbReference type="AlphaFoldDB" id="A0A0E9VR28"/>